<keyword evidence="2" id="KW-1185">Reference proteome</keyword>
<reference evidence="2" key="1">
    <citation type="submission" date="2016-03" db="EMBL/GenBank/DDBJ databases">
        <authorList>
            <person name="Ploux O."/>
        </authorList>
    </citation>
    <scope>NUCLEOTIDE SEQUENCE [LARGE SCALE GENOMIC DNA]</scope>
    <source>
        <strain evidence="2">UK7</strain>
    </source>
</reference>
<accession>A0A1E1LBA8</accession>
<dbReference type="EMBL" id="FJUW01000043">
    <property type="protein sequence ID" value="CZT07767.1"/>
    <property type="molecule type" value="Genomic_DNA"/>
</dbReference>
<dbReference type="Proteomes" id="UP000178129">
    <property type="component" value="Unassembled WGS sequence"/>
</dbReference>
<dbReference type="InParanoid" id="A0A1E1LBA8"/>
<sequence length="149" mass="16878">MSKLNPAWVYLEGHPPATSTDATRLLQMDPTETSDEDLTDTSNSQRPCSSVYSDHFALQDLVYQVDDLLVDGQLGTIEQLEMQNSILQEEVAQYQRTWDAILEMFDEVYDTALLLRCSLEECEEGISIAQADWLALWGVRDATEVGNWI</sequence>
<gene>
    <name evidence="1" type="ORF">RCO7_11560</name>
</gene>
<comment type="caution">
    <text evidence="1">The sequence shown here is derived from an EMBL/GenBank/DDBJ whole genome shotgun (WGS) entry which is preliminary data.</text>
</comment>
<name>A0A1E1LBA8_9HELO</name>
<protein>
    <submittedName>
        <fullName evidence="1">Uncharacterized protein</fullName>
    </submittedName>
</protein>
<organism evidence="1 2">
    <name type="scientific">Rhynchosporium graminicola</name>
    <dbReference type="NCBI Taxonomy" id="2792576"/>
    <lineage>
        <taxon>Eukaryota</taxon>
        <taxon>Fungi</taxon>
        <taxon>Dikarya</taxon>
        <taxon>Ascomycota</taxon>
        <taxon>Pezizomycotina</taxon>
        <taxon>Leotiomycetes</taxon>
        <taxon>Helotiales</taxon>
        <taxon>Ploettnerulaceae</taxon>
        <taxon>Rhynchosporium</taxon>
    </lineage>
</organism>
<evidence type="ECO:0000313" key="1">
    <source>
        <dbReference type="EMBL" id="CZT07767.1"/>
    </source>
</evidence>
<evidence type="ECO:0000313" key="2">
    <source>
        <dbReference type="Proteomes" id="UP000178129"/>
    </source>
</evidence>
<dbReference type="AlphaFoldDB" id="A0A1E1LBA8"/>
<proteinExistence type="predicted"/>